<comment type="caution">
    <text evidence="2">The sequence shown here is derived from an EMBL/GenBank/DDBJ whole genome shotgun (WGS) entry which is preliminary data.</text>
</comment>
<evidence type="ECO:0000313" key="2">
    <source>
        <dbReference type="EMBL" id="GFT03559.1"/>
    </source>
</evidence>
<keyword evidence="3" id="KW-1185">Reference proteome</keyword>
<proteinExistence type="predicted"/>
<dbReference type="EMBL" id="BMAW01102280">
    <property type="protein sequence ID" value="GFT03559.1"/>
    <property type="molecule type" value="Genomic_DNA"/>
</dbReference>
<gene>
    <name evidence="2" type="ORF">NPIL_559011</name>
</gene>
<dbReference type="OrthoDB" id="6630297at2759"/>
<name>A0A8X6NA60_NEPPI</name>
<dbReference type="Proteomes" id="UP000887013">
    <property type="component" value="Unassembled WGS sequence"/>
</dbReference>
<organism evidence="2 3">
    <name type="scientific">Nephila pilipes</name>
    <name type="common">Giant wood spider</name>
    <name type="synonym">Nephila maculata</name>
    <dbReference type="NCBI Taxonomy" id="299642"/>
    <lineage>
        <taxon>Eukaryota</taxon>
        <taxon>Metazoa</taxon>
        <taxon>Ecdysozoa</taxon>
        <taxon>Arthropoda</taxon>
        <taxon>Chelicerata</taxon>
        <taxon>Arachnida</taxon>
        <taxon>Araneae</taxon>
        <taxon>Araneomorphae</taxon>
        <taxon>Entelegynae</taxon>
        <taxon>Araneoidea</taxon>
        <taxon>Nephilidae</taxon>
        <taxon>Nephila</taxon>
    </lineage>
</organism>
<feature type="domain" description="Endonuclease/exonuclease/phosphatase" evidence="1">
    <location>
        <begin position="7"/>
        <end position="98"/>
    </location>
</feature>
<dbReference type="InterPro" id="IPR005135">
    <property type="entry name" value="Endo/exonuclease/phosphatase"/>
</dbReference>
<protein>
    <recommendedName>
        <fullName evidence="1">Endonuclease/exonuclease/phosphatase domain-containing protein</fullName>
    </recommendedName>
</protein>
<evidence type="ECO:0000259" key="1">
    <source>
        <dbReference type="Pfam" id="PF14529"/>
    </source>
</evidence>
<dbReference type="GO" id="GO:0003824">
    <property type="term" value="F:catalytic activity"/>
    <property type="evidence" value="ECO:0007669"/>
    <property type="project" value="InterPro"/>
</dbReference>
<dbReference type="Gene3D" id="3.60.10.10">
    <property type="entry name" value="Endonuclease/exonuclease/phosphatase"/>
    <property type="match status" value="1"/>
</dbReference>
<dbReference type="AlphaFoldDB" id="A0A8X6NA60"/>
<dbReference type="InterPro" id="IPR036691">
    <property type="entry name" value="Endo/exonu/phosph_ase_sf"/>
</dbReference>
<dbReference type="SUPFAM" id="SSF56219">
    <property type="entry name" value="DNase I-like"/>
    <property type="match status" value="1"/>
</dbReference>
<dbReference type="Pfam" id="PF14529">
    <property type="entry name" value="Exo_endo_phos_2"/>
    <property type="match status" value="1"/>
</dbReference>
<evidence type="ECO:0000313" key="3">
    <source>
        <dbReference type="Proteomes" id="UP000887013"/>
    </source>
</evidence>
<reference evidence="2" key="1">
    <citation type="submission" date="2020-08" db="EMBL/GenBank/DDBJ databases">
        <title>Multicomponent nature underlies the extraordinary mechanical properties of spider dragline silk.</title>
        <authorList>
            <person name="Kono N."/>
            <person name="Nakamura H."/>
            <person name="Mori M."/>
            <person name="Yoshida Y."/>
            <person name="Ohtoshi R."/>
            <person name="Malay A.D."/>
            <person name="Moran D.A.P."/>
            <person name="Tomita M."/>
            <person name="Numata K."/>
            <person name="Arakawa K."/>
        </authorList>
    </citation>
    <scope>NUCLEOTIDE SEQUENCE</scope>
</reference>
<accession>A0A8X6NA60</accession>
<sequence>MLGLSPQGHNDNLIPDLQKLFRNRNFCIAIGDFNAKHSTWNRGRTDGSGTKIFNVSQASGYDLITPNEPTRVPQRINERPSTIDFGITKNISNSSVKSKTTFLAIIFLSFFNSISITTPNQKIVISSSPGGKNFKTY</sequence>